<dbReference type="PANTHER" id="PTHR15036">
    <property type="entry name" value="PIKACHURIN-LIKE PROTEIN"/>
    <property type="match status" value="1"/>
</dbReference>
<dbReference type="Pfam" id="PF00008">
    <property type="entry name" value="EGF"/>
    <property type="match status" value="1"/>
</dbReference>
<comment type="caution">
    <text evidence="4">The sequence shown here is derived from an EMBL/GenBank/DDBJ whole genome shotgun (WGS) entry which is preliminary data.</text>
</comment>
<dbReference type="PROSITE" id="PS50025">
    <property type="entry name" value="LAM_G_DOMAIN"/>
    <property type="match status" value="1"/>
</dbReference>
<protein>
    <submittedName>
        <fullName evidence="4">Uncharacterized protein</fullName>
    </submittedName>
</protein>
<dbReference type="EMBL" id="JAMKFB020000022">
    <property type="protein sequence ID" value="KAL0160548.1"/>
    <property type="molecule type" value="Genomic_DNA"/>
</dbReference>
<evidence type="ECO:0000313" key="5">
    <source>
        <dbReference type="Proteomes" id="UP001529510"/>
    </source>
</evidence>
<dbReference type="SUPFAM" id="SSF57196">
    <property type="entry name" value="EGF/Laminin"/>
    <property type="match status" value="1"/>
</dbReference>
<reference evidence="4 5" key="1">
    <citation type="submission" date="2024-05" db="EMBL/GenBank/DDBJ databases">
        <title>Genome sequencing and assembly of Indian major carp, Cirrhinus mrigala (Hamilton, 1822).</title>
        <authorList>
            <person name="Mohindra V."/>
            <person name="Chowdhury L.M."/>
            <person name="Lal K."/>
            <person name="Jena J.K."/>
        </authorList>
    </citation>
    <scope>NUCLEOTIDE SEQUENCE [LARGE SCALE GENOMIC DNA]</scope>
    <source>
        <strain evidence="4">CM1030</strain>
        <tissue evidence="4">Blood</tissue>
    </source>
</reference>
<comment type="caution">
    <text evidence="1">Lacks conserved residue(s) required for the propagation of feature annotation.</text>
</comment>
<evidence type="ECO:0000259" key="2">
    <source>
        <dbReference type="PROSITE" id="PS50025"/>
    </source>
</evidence>
<feature type="non-terminal residue" evidence="4">
    <location>
        <position position="67"/>
    </location>
</feature>
<organism evidence="4 5">
    <name type="scientific">Cirrhinus mrigala</name>
    <name type="common">Mrigala</name>
    <dbReference type="NCBI Taxonomy" id="683832"/>
    <lineage>
        <taxon>Eukaryota</taxon>
        <taxon>Metazoa</taxon>
        <taxon>Chordata</taxon>
        <taxon>Craniata</taxon>
        <taxon>Vertebrata</taxon>
        <taxon>Euteleostomi</taxon>
        <taxon>Actinopterygii</taxon>
        <taxon>Neopterygii</taxon>
        <taxon>Teleostei</taxon>
        <taxon>Ostariophysi</taxon>
        <taxon>Cypriniformes</taxon>
        <taxon>Cyprinidae</taxon>
        <taxon>Labeoninae</taxon>
        <taxon>Labeonini</taxon>
        <taxon>Cirrhinus</taxon>
    </lineage>
</organism>
<dbReference type="InterPro" id="IPR000742">
    <property type="entry name" value="EGF"/>
</dbReference>
<feature type="non-terminal residue" evidence="4">
    <location>
        <position position="1"/>
    </location>
</feature>
<dbReference type="InterPro" id="IPR001791">
    <property type="entry name" value="Laminin_G"/>
</dbReference>
<dbReference type="Proteomes" id="UP001529510">
    <property type="component" value="Unassembled WGS sequence"/>
</dbReference>
<gene>
    <name evidence="4" type="ORF">M9458_044273</name>
</gene>
<dbReference type="Gene3D" id="2.10.25.10">
    <property type="entry name" value="Laminin"/>
    <property type="match status" value="1"/>
</dbReference>
<feature type="domain" description="Laminin G" evidence="2">
    <location>
        <begin position="1"/>
        <end position="38"/>
    </location>
</feature>
<feature type="domain" description="EGF-like" evidence="3">
    <location>
        <begin position="29"/>
        <end position="66"/>
    </location>
</feature>
<dbReference type="AlphaFoldDB" id="A0ABD0NJN0"/>
<name>A0ABD0NJN0_CIRMR</name>
<evidence type="ECO:0000259" key="3">
    <source>
        <dbReference type="PROSITE" id="PS50026"/>
    </source>
</evidence>
<keyword evidence="1" id="KW-0245">EGF-like domain</keyword>
<proteinExistence type="predicted"/>
<sequence>QRGFLGCIRSLNINGMTLDLEERAKMTPGVSSGQNSLCHNRGKCIEKSSGYVCDCTHSAYGGPNCKK</sequence>
<dbReference type="PANTHER" id="PTHR15036:SF46">
    <property type="entry name" value="CONTACTIN-ASSOCIATED PROTEIN-LIKE 5"/>
    <property type="match status" value="1"/>
</dbReference>
<dbReference type="PROSITE" id="PS50026">
    <property type="entry name" value="EGF_3"/>
    <property type="match status" value="1"/>
</dbReference>
<accession>A0ABD0NJN0</accession>
<keyword evidence="5" id="KW-1185">Reference proteome</keyword>
<evidence type="ECO:0000313" key="4">
    <source>
        <dbReference type="EMBL" id="KAL0160548.1"/>
    </source>
</evidence>
<dbReference type="InterPro" id="IPR050372">
    <property type="entry name" value="Neurexin-related_CASP"/>
</dbReference>
<evidence type="ECO:0000256" key="1">
    <source>
        <dbReference type="PROSITE-ProRule" id="PRU00076"/>
    </source>
</evidence>